<name>A0A1G6QDS5_9ACTN</name>
<sequence>MARMDLRVRLLGRALARLSVATMDAEQLRRAQSRRVGHGPVTDLLLGGVARGVGLTDGTARGEAGPVPVRSYRPVGAAGTLPLVVHFHGGGWTLGNLDSGDWLCSNVAATVGAVVVSVEYRLAPDHRWPAAAEDCYAALVDVVERAGEFGADAGRVAVMGDSAGGNLAAVVSLVARERSGPRIAHQGLVYPSVDLTMSSPSIEENASAPILTRADCLAFRDHYLGGQDPREPHASPLFAADHSGLPPALVQVAEHDPIRDDGYRYAEVLRAAGVPVRLTQYVGMPHGFLAFPRLCRSAPQALAELCAEQAAALA</sequence>
<gene>
    <name evidence="4" type="ORF">SAMN05660690_2855</name>
</gene>
<dbReference type="EMBL" id="FMZF01000004">
    <property type="protein sequence ID" value="SDC90463.1"/>
    <property type="molecule type" value="Genomic_DNA"/>
</dbReference>
<evidence type="ECO:0000259" key="3">
    <source>
        <dbReference type="Pfam" id="PF07859"/>
    </source>
</evidence>
<evidence type="ECO:0000256" key="1">
    <source>
        <dbReference type="ARBA" id="ARBA00010515"/>
    </source>
</evidence>
<dbReference type="OrthoDB" id="9803828at2"/>
<evidence type="ECO:0000256" key="2">
    <source>
        <dbReference type="ARBA" id="ARBA00022801"/>
    </source>
</evidence>
<dbReference type="STRING" id="1190417.SAMN05660690_2855"/>
<reference evidence="5" key="1">
    <citation type="submission" date="2016-10" db="EMBL/GenBank/DDBJ databases">
        <authorList>
            <person name="Varghese N."/>
            <person name="Submissions S."/>
        </authorList>
    </citation>
    <scope>NUCLEOTIDE SEQUENCE [LARGE SCALE GENOMIC DNA]</scope>
    <source>
        <strain evidence="5">DSM 45421</strain>
    </source>
</reference>
<organism evidence="4 5">
    <name type="scientific">Geodermatophilus telluris</name>
    <dbReference type="NCBI Taxonomy" id="1190417"/>
    <lineage>
        <taxon>Bacteria</taxon>
        <taxon>Bacillati</taxon>
        <taxon>Actinomycetota</taxon>
        <taxon>Actinomycetes</taxon>
        <taxon>Geodermatophilales</taxon>
        <taxon>Geodermatophilaceae</taxon>
        <taxon>Geodermatophilus</taxon>
    </lineage>
</organism>
<dbReference type="InterPro" id="IPR002168">
    <property type="entry name" value="Lipase_GDXG_HIS_AS"/>
</dbReference>
<dbReference type="PANTHER" id="PTHR48081:SF8">
    <property type="entry name" value="ALPHA_BETA HYDROLASE FOLD-3 DOMAIN-CONTAINING PROTEIN-RELATED"/>
    <property type="match status" value="1"/>
</dbReference>
<dbReference type="InterPro" id="IPR013094">
    <property type="entry name" value="AB_hydrolase_3"/>
</dbReference>
<dbReference type="Proteomes" id="UP000199416">
    <property type="component" value="Unassembled WGS sequence"/>
</dbReference>
<comment type="similarity">
    <text evidence="1">Belongs to the 'GDXG' lipolytic enzyme family.</text>
</comment>
<dbReference type="AlphaFoldDB" id="A0A1G6QDS5"/>
<dbReference type="Gene3D" id="3.40.50.1820">
    <property type="entry name" value="alpha/beta hydrolase"/>
    <property type="match status" value="1"/>
</dbReference>
<dbReference type="PANTHER" id="PTHR48081">
    <property type="entry name" value="AB HYDROLASE SUPERFAMILY PROTEIN C4A8.06C"/>
    <property type="match status" value="1"/>
</dbReference>
<protein>
    <submittedName>
        <fullName evidence="4">Acetyl esterase</fullName>
    </submittedName>
</protein>
<dbReference type="RefSeq" id="WP_091366648.1">
    <property type="nucleotide sequence ID" value="NZ_FMZF01000004.1"/>
</dbReference>
<dbReference type="Pfam" id="PF07859">
    <property type="entry name" value="Abhydrolase_3"/>
    <property type="match status" value="1"/>
</dbReference>
<evidence type="ECO:0000313" key="5">
    <source>
        <dbReference type="Proteomes" id="UP000199416"/>
    </source>
</evidence>
<dbReference type="PROSITE" id="PS01173">
    <property type="entry name" value="LIPASE_GDXG_HIS"/>
    <property type="match status" value="1"/>
</dbReference>
<dbReference type="SUPFAM" id="SSF53474">
    <property type="entry name" value="alpha/beta-Hydrolases"/>
    <property type="match status" value="1"/>
</dbReference>
<feature type="domain" description="Alpha/beta hydrolase fold-3" evidence="3">
    <location>
        <begin position="84"/>
        <end position="289"/>
    </location>
</feature>
<dbReference type="GO" id="GO:0016787">
    <property type="term" value="F:hydrolase activity"/>
    <property type="evidence" value="ECO:0007669"/>
    <property type="project" value="UniProtKB-KW"/>
</dbReference>
<dbReference type="InterPro" id="IPR029058">
    <property type="entry name" value="AB_hydrolase_fold"/>
</dbReference>
<accession>A0A1G6QDS5</accession>
<proteinExistence type="inferred from homology"/>
<dbReference type="InterPro" id="IPR050300">
    <property type="entry name" value="GDXG_lipolytic_enzyme"/>
</dbReference>
<keyword evidence="5" id="KW-1185">Reference proteome</keyword>
<evidence type="ECO:0000313" key="4">
    <source>
        <dbReference type="EMBL" id="SDC90463.1"/>
    </source>
</evidence>
<keyword evidence="2" id="KW-0378">Hydrolase</keyword>